<evidence type="ECO:0000256" key="2">
    <source>
        <dbReference type="ARBA" id="ARBA00022729"/>
    </source>
</evidence>
<keyword evidence="2 3" id="KW-0732">Signal</keyword>
<dbReference type="SUPFAM" id="SSF56994">
    <property type="entry name" value="Insulin-like"/>
    <property type="match status" value="1"/>
</dbReference>
<protein>
    <submittedName>
        <fullName evidence="4">Putative 6.3 kDa secreted peptide</fullName>
    </submittedName>
</protein>
<feature type="chain" id="PRO_5005693583" evidence="3">
    <location>
        <begin position="18"/>
        <end position="78"/>
    </location>
</feature>
<evidence type="ECO:0000256" key="1">
    <source>
        <dbReference type="ARBA" id="ARBA00022685"/>
    </source>
</evidence>
<feature type="signal peptide" evidence="3">
    <location>
        <begin position="1"/>
        <end position="17"/>
    </location>
</feature>
<evidence type="ECO:0000256" key="3">
    <source>
        <dbReference type="SAM" id="SignalP"/>
    </source>
</evidence>
<name>Q1HRF5_AEDAE</name>
<reference evidence="4" key="1">
    <citation type="submission" date="2006-03" db="EMBL/GenBank/DDBJ databases">
        <authorList>
            <person name="Ribeiro J.M.C."/>
            <person name="Chandra P.K."/>
            <person name="Calvo E."/>
            <person name="Pham V.M."/>
            <person name="Wikel S.K."/>
        </authorList>
    </citation>
    <scope>NUCLEOTIDE SEQUENCE</scope>
</reference>
<dbReference type="Gene3D" id="1.10.100.10">
    <property type="entry name" value="Insulin-like"/>
    <property type="match status" value="1"/>
</dbReference>
<sequence>MKKLFVFVLSLLLLSLALEISAGSARKMCMKKLNQVLMFICNDEVNNLDQHQYDTYKECCVKSCEMTTLAKLCKNQSQ</sequence>
<proteinExistence type="evidence at transcript level"/>
<organism evidence="4">
    <name type="scientific">Aedes aegypti</name>
    <name type="common">Yellowfever mosquito</name>
    <name type="synonym">Culex aegypti</name>
    <dbReference type="NCBI Taxonomy" id="7159"/>
    <lineage>
        <taxon>Eukaryota</taxon>
        <taxon>Metazoa</taxon>
        <taxon>Ecdysozoa</taxon>
        <taxon>Arthropoda</taxon>
        <taxon>Hexapoda</taxon>
        <taxon>Insecta</taxon>
        <taxon>Pterygota</taxon>
        <taxon>Neoptera</taxon>
        <taxon>Endopterygota</taxon>
        <taxon>Diptera</taxon>
        <taxon>Nematocera</taxon>
        <taxon>Culicoidea</taxon>
        <taxon>Culicidae</taxon>
        <taxon>Culicinae</taxon>
        <taxon>Aedini</taxon>
        <taxon>Aedes</taxon>
        <taxon>Stegomyia</taxon>
    </lineage>
</organism>
<dbReference type="GO" id="GO:0005576">
    <property type="term" value="C:extracellular region"/>
    <property type="evidence" value="ECO:0007669"/>
    <property type="project" value="UniProtKB-ARBA"/>
</dbReference>
<dbReference type="AlphaFoldDB" id="Q1HRF5"/>
<reference evidence="4" key="2">
    <citation type="journal article" date="2007" name="BMC Genomics">
        <title>An annotated catalogue of salivary gland transcripts in the adult female mosquito, Aedes aegypti.</title>
        <authorList>
            <person name="Ribeiro J.M."/>
            <person name="Arca B."/>
            <person name="Lombardo F."/>
            <person name="Calvo E."/>
            <person name="Phan V.M."/>
            <person name="Chandra P.K."/>
            <person name="Wikel S.K."/>
        </authorList>
    </citation>
    <scope>NUCLEOTIDE SEQUENCE</scope>
</reference>
<dbReference type="EMBL" id="DQ440139">
    <property type="protein sequence ID" value="ABF18172.1"/>
    <property type="molecule type" value="mRNA"/>
</dbReference>
<dbReference type="InterPro" id="IPR036438">
    <property type="entry name" value="Insulin-like_sf"/>
</dbReference>
<evidence type="ECO:0000313" key="4">
    <source>
        <dbReference type="EMBL" id="ABF18172.1"/>
    </source>
</evidence>
<accession>Q1HRF5</accession>
<keyword evidence="1" id="KW-0165">Cleavage on pair of basic residues</keyword>